<protein>
    <submittedName>
        <fullName evidence="9">DMT family transporter</fullName>
    </submittedName>
</protein>
<accession>A0A3M2LP77</accession>
<reference evidence="9 10" key="1">
    <citation type="submission" date="2018-10" db="EMBL/GenBank/DDBJ databases">
        <title>Isolation from soil.</title>
        <authorList>
            <person name="Hu J."/>
        </authorList>
    </citation>
    <scope>NUCLEOTIDE SEQUENCE [LARGE SCALE GENOMIC DNA]</scope>
    <source>
        <strain evidence="9 10">NEAU-Ht49</strain>
    </source>
</reference>
<keyword evidence="10" id="KW-1185">Reference proteome</keyword>
<dbReference type="InterPro" id="IPR037185">
    <property type="entry name" value="EmrE-like"/>
</dbReference>
<evidence type="ECO:0000259" key="8">
    <source>
        <dbReference type="Pfam" id="PF00892"/>
    </source>
</evidence>
<name>A0A3M2LP77_9ACTN</name>
<evidence type="ECO:0000256" key="2">
    <source>
        <dbReference type="ARBA" id="ARBA00007362"/>
    </source>
</evidence>
<organism evidence="9 10">
    <name type="scientific">Actinomadura harenae</name>
    <dbReference type="NCBI Taxonomy" id="2483351"/>
    <lineage>
        <taxon>Bacteria</taxon>
        <taxon>Bacillati</taxon>
        <taxon>Actinomycetota</taxon>
        <taxon>Actinomycetes</taxon>
        <taxon>Streptosporangiales</taxon>
        <taxon>Thermomonosporaceae</taxon>
        <taxon>Actinomadura</taxon>
    </lineage>
</organism>
<feature type="transmembrane region" description="Helical" evidence="7">
    <location>
        <begin position="44"/>
        <end position="66"/>
    </location>
</feature>
<feature type="transmembrane region" description="Helical" evidence="7">
    <location>
        <begin position="167"/>
        <end position="188"/>
    </location>
</feature>
<proteinExistence type="inferred from homology"/>
<evidence type="ECO:0000256" key="5">
    <source>
        <dbReference type="ARBA" id="ARBA00023136"/>
    </source>
</evidence>
<evidence type="ECO:0000256" key="4">
    <source>
        <dbReference type="ARBA" id="ARBA00022989"/>
    </source>
</evidence>
<feature type="transmembrane region" description="Helical" evidence="7">
    <location>
        <begin position="200"/>
        <end position="221"/>
    </location>
</feature>
<evidence type="ECO:0000313" key="10">
    <source>
        <dbReference type="Proteomes" id="UP000282674"/>
    </source>
</evidence>
<keyword evidence="3 7" id="KW-0812">Transmembrane</keyword>
<dbReference type="GO" id="GO:0016020">
    <property type="term" value="C:membrane"/>
    <property type="evidence" value="ECO:0007669"/>
    <property type="project" value="UniProtKB-SubCell"/>
</dbReference>
<gene>
    <name evidence="9" type="ORF">EBO15_30265</name>
</gene>
<comment type="subcellular location">
    <subcellularLocation>
        <location evidence="1">Membrane</location>
        <topology evidence="1">Multi-pass membrane protein</topology>
    </subcellularLocation>
</comment>
<dbReference type="PANTHER" id="PTHR32322:SF2">
    <property type="entry name" value="EAMA DOMAIN-CONTAINING PROTEIN"/>
    <property type="match status" value="1"/>
</dbReference>
<keyword evidence="4 7" id="KW-1133">Transmembrane helix</keyword>
<comment type="caution">
    <text evidence="9">The sequence shown here is derived from an EMBL/GenBank/DDBJ whole genome shotgun (WGS) entry which is preliminary data.</text>
</comment>
<comment type="similarity">
    <text evidence="2">Belongs to the EamA transporter family.</text>
</comment>
<feature type="region of interest" description="Disordered" evidence="6">
    <location>
        <begin position="311"/>
        <end position="336"/>
    </location>
</feature>
<dbReference type="Pfam" id="PF00892">
    <property type="entry name" value="EamA"/>
    <property type="match status" value="2"/>
</dbReference>
<feature type="transmembrane region" description="Helical" evidence="7">
    <location>
        <begin position="114"/>
        <end position="134"/>
    </location>
</feature>
<dbReference type="RefSeq" id="WP_122197878.1">
    <property type="nucleotide sequence ID" value="NZ_JBHSKC010000003.1"/>
</dbReference>
<dbReference type="PANTHER" id="PTHR32322">
    <property type="entry name" value="INNER MEMBRANE TRANSPORTER"/>
    <property type="match status" value="1"/>
</dbReference>
<dbReference type="Proteomes" id="UP000282674">
    <property type="component" value="Unassembled WGS sequence"/>
</dbReference>
<feature type="domain" description="EamA" evidence="8">
    <location>
        <begin position="17"/>
        <end position="154"/>
    </location>
</feature>
<feature type="transmembrane region" description="Helical" evidence="7">
    <location>
        <begin position="12"/>
        <end position="32"/>
    </location>
</feature>
<evidence type="ECO:0000313" key="9">
    <source>
        <dbReference type="EMBL" id="RMI39239.1"/>
    </source>
</evidence>
<dbReference type="OrthoDB" id="9784288at2"/>
<evidence type="ECO:0000256" key="6">
    <source>
        <dbReference type="SAM" id="MobiDB-lite"/>
    </source>
</evidence>
<evidence type="ECO:0000256" key="1">
    <source>
        <dbReference type="ARBA" id="ARBA00004141"/>
    </source>
</evidence>
<feature type="transmembrane region" description="Helical" evidence="7">
    <location>
        <begin position="233"/>
        <end position="254"/>
    </location>
</feature>
<dbReference type="EMBL" id="RFFG01000071">
    <property type="protein sequence ID" value="RMI39239.1"/>
    <property type="molecule type" value="Genomic_DNA"/>
</dbReference>
<dbReference type="AlphaFoldDB" id="A0A3M2LP77"/>
<keyword evidence="5 7" id="KW-0472">Membrane</keyword>
<evidence type="ECO:0000256" key="3">
    <source>
        <dbReference type="ARBA" id="ARBA00022692"/>
    </source>
</evidence>
<feature type="domain" description="EamA" evidence="8">
    <location>
        <begin position="170"/>
        <end position="303"/>
    </location>
</feature>
<feature type="transmembrane region" description="Helical" evidence="7">
    <location>
        <begin position="86"/>
        <end position="108"/>
    </location>
</feature>
<sequence length="336" mass="34466">MKHKDSATDTRTITAGGLGLAALGVLTFSFTLPSTAFALRGLDPYLIGVGRSGVAAVLAAVALLLVHPRLSRKDAPQRWAPTARQIPALLAVAGGVVFGFPVLSTLALDHGSSSAHAAVVIGLLPAATAVAAVVRAGERPSPAFWAASATGLVCITAFALGRAGGRVTAADLLLFGALVAAAIGYCEGGRLAREMAGWRVISWGLVLAAPVSVPVTVRLLATTHPRWTGDSVMGFAYVSVFSAYLGFFAWYAGLGRAGIARASQVQLTQPVLNLTWSALLLGESVDATTGLTAVVVLVCVALTQRARIAQRPRTPPGLGRSSQGDRASRGRSGRAA</sequence>
<dbReference type="InterPro" id="IPR000620">
    <property type="entry name" value="EamA_dom"/>
</dbReference>
<feature type="transmembrane region" description="Helical" evidence="7">
    <location>
        <begin position="143"/>
        <end position="161"/>
    </location>
</feature>
<dbReference type="SUPFAM" id="SSF103481">
    <property type="entry name" value="Multidrug resistance efflux transporter EmrE"/>
    <property type="match status" value="2"/>
</dbReference>
<dbReference type="InterPro" id="IPR050638">
    <property type="entry name" value="AA-Vitamin_Transporters"/>
</dbReference>
<evidence type="ECO:0000256" key="7">
    <source>
        <dbReference type="SAM" id="Phobius"/>
    </source>
</evidence>